<protein>
    <submittedName>
        <fullName evidence="9">RDD family protein</fullName>
    </submittedName>
</protein>
<dbReference type="Pfam" id="PF06271">
    <property type="entry name" value="RDD"/>
    <property type="match status" value="1"/>
</dbReference>
<evidence type="ECO:0000256" key="2">
    <source>
        <dbReference type="ARBA" id="ARBA00022475"/>
    </source>
</evidence>
<keyword evidence="10" id="KW-1185">Reference proteome</keyword>
<evidence type="ECO:0000259" key="8">
    <source>
        <dbReference type="Pfam" id="PF06271"/>
    </source>
</evidence>
<evidence type="ECO:0000256" key="6">
    <source>
        <dbReference type="SAM" id="MobiDB-lite"/>
    </source>
</evidence>
<feature type="domain" description="RDD" evidence="8">
    <location>
        <begin position="55"/>
        <end position="205"/>
    </location>
</feature>
<dbReference type="RefSeq" id="WP_245577298.1">
    <property type="nucleotide sequence ID" value="NZ_JBIAZU010000007.1"/>
</dbReference>
<evidence type="ECO:0000313" key="9">
    <source>
        <dbReference type="EMBL" id="MFF5295503.1"/>
    </source>
</evidence>
<keyword evidence="2" id="KW-1003">Cell membrane</keyword>
<dbReference type="PANTHER" id="PTHR36115">
    <property type="entry name" value="PROLINE-RICH ANTIGEN HOMOLOG-RELATED"/>
    <property type="match status" value="1"/>
</dbReference>
<feature type="transmembrane region" description="Helical" evidence="7">
    <location>
        <begin position="108"/>
        <end position="130"/>
    </location>
</feature>
<gene>
    <name evidence="9" type="ORF">ACFY35_39235</name>
</gene>
<evidence type="ECO:0000256" key="5">
    <source>
        <dbReference type="ARBA" id="ARBA00023136"/>
    </source>
</evidence>
<organism evidence="9 10">
    <name type="scientific">Paractinoplanes globisporus</name>
    <dbReference type="NCBI Taxonomy" id="113565"/>
    <lineage>
        <taxon>Bacteria</taxon>
        <taxon>Bacillati</taxon>
        <taxon>Actinomycetota</taxon>
        <taxon>Actinomycetes</taxon>
        <taxon>Micromonosporales</taxon>
        <taxon>Micromonosporaceae</taxon>
        <taxon>Paractinoplanes</taxon>
    </lineage>
</organism>
<sequence>MTQPPGYGPPHPIRPPAPQYQPPAPHYGPYPPPPVYYYWPGPPPPPVSPAGVPLADFWMRLVAYIIDVVLLSVAIFVLSIPGIVVVFRRIDDVALYSDTDPTPVFTHFFVPFLLLELGIIILGMIVYYLYDVEFMHRTGQTIGKKAMKIRVVPLDPALTLTRGMAFRRYLVQYVCGSVVPFFNYLDGLWQLWDKPYQQTLHDKAAQTVVVKVSA</sequence>
<proteinExistence type="predicted"/>
<name>A0ABW6WR57_9ACTN</name>
<evidence type="ECO:0000256" key="3">
    <source>
        <dbReference type="ARBA" id="ARBA00022692"/>
    </source>
</evidence>
<keyword evidence="5 7" id="KW-0472">Membrane</keyword>
<feature type="region of interest" description="Disordered" evidence="6">
    <location>
        <begin position="1"/>
        <end position="25"/>
    </location>
</feature>
<dbReference type="Proteomes" id="UP001602245">
    <property type="component" value="Unassembled WGS sequence"/>
</dbReference>
<evidence type="ECO:0000256" key="4">
    <source>
        <dbReference type="ARBA" id="ARBA00022989"/>
    </source>
</evidence>
<feature type="transmembrane region" description="Helical" evidence="7">
    <location>
        <begin position="61"/>
        <end position="88"/>
    </location>
</feature>
<evidence type="ECO:0000256" key="1">
    <source>
        <dbReference type="ARBA" id="ARBA00004651"/>
    </source>
</evidence>
<comment type="subcellular location">
    <subcellularLocation>
        <location evidence="1">Cell membrane</location>
        <topology evidence="1">Multi-pass membrane protein</topology>
    </subcellularLocation>
</comment>
<reference evidence="9 10" key="1">
    <citation type="submission" date="2024-10" db="EMBL/GenBank/DDBJ databases">
        <title>The Natural Products Discovery Center: Release of the First 8490 Sequenced Strains for Exploring Actinobacteria Biosynthetic Diversity.</title>
        <authorList>
            <person name="Kalkreuter E."/>
            <person name="Kautsar S.A."/>
            <person name="Yang D."/>
            <person name="Bader C.D."/>
            <person name="Teijaro C.N."/>
            <person name="Fluegel L."/>
            <person name="Davis C.M."/>
            <person name="Simpson J.R."/>
            <person name="Lauterbach L."/>
            <person name="Steele A.D."/>
            <person name="Gui C."/>
            <person name="Meng S."/>
            <person name="Li G."/>
            <person name="Viehrig K."/>
            <person name="Ye F."/>
            <person name="Su P."/>
            <person name="Kiefer A.F."/>
            <person name="Nichols A."/>
            <person name="Cepeda A.J."/>
            <person name="Yan W."/>
            <person name="Fan B."/>
            <person name="Jiang Y."/>
            <person name="Adhikari A."/>
            <person name="Zheng C.-J."/>
            <person name="Schuster L."/>
            <person name="Cowan T.M."/>
            <person name="Smanski M.J."/>
            <person name="Chevrette M.G."/>
            <person name="De Carvalho L.P.S."/>
            <person name="Shen B."/>
        </authorList>
    </citation>
    <scope>NUCLEOTIDE SEQUENCE [LARGE SCALE GENOMIC DNA]</scope>
    <source>
        <strain evidence="9 10">NPDC000087</strain>
    </source>
</reference>
<evidence type="ECO:0000313" key="10">
    <source>
        <dbReference type="Proteomes" id="UP001602245"/>
    </source>
</evidence>
<keyword evidence="3 7" id="KW-0812">Transmembrane</keyword>
<accession>A0ABW6WR57</accession>
<keyword evidence="4 7" id="KW-1133">Transmembrane helix</keyword>
<dbReference type="InterPro" id="IPR051791">
    <property type="entry name" value="Pra-immunoreactive"/>
</dbReference>
<dbReference type="InterPro" id="IPR010432">
    <property type="entry name" value="RDD"/>
</dbReference>
<comment type="caution">
    <text evidence="9">The sequence shown here is derived from an EMBL/GenBank/DDBJ whole genome shotgun (WGS) entry which is preliminary data.</text>
</comment>
<dbReference type="PANTHER" id="PTHR36115:SF4">
    <property type="entry name" value="MEMBRANE PROTEIN"/>
    <property type="match status" value="1"/>
</dbReference>
<dbReference type="EMBL" id="JBIAZU010000007">
    <property type="protein sequence ID" value="MFF5295503.1"/>
    <property type="molecule type" value="Genomic_DNA"/>
</dbReference>
<evidence type="ECO:0000256" key="7">
    <source>
        <dbReference type="SAM" id="Phobius"/>
    </source>
</evidence>